<dbReference type="PANTHER" id="PTHR42693:SF53">
    <property type="entry name" value="ENDO-4-O-SULFATASE"/>
    <property type="match status" value="1"/>
</dbReference>
<evidence type="ECO:0000256" key="1">
    <source>
        <dbReference type="ARBA" id="ARBA00008779"/>
    </source>
</evidence>
<comment type="PTM">
    <text evidence="5">The conversion to 3-oxoalanine (also known as C-formylglycine, FGly), of a serine or cysteine residue in prokaryotes and of a cysteine residue in eukaryotes, is critical for catalytic activity.</text>
</comment>
<comment type="similarity">
    <text evidence="1">Belongs to the sulfatase family.</text>
</comment>
<dbReference type="InterPro" id="IPR000917">
    <property type="entry name" value="Sulfatase_N"/>
</dbReference>
<proteinExistence type="inferred from homology"/>
<dbReference type="AlphaFoldDB" id="A0A940II88"/>
<gene>
    <name evidence="8" type="ORF">IAB75_05265</name>
</gene>
<feature type="domain" description="Sulfatase N-terminal" evidence="7">
    <location>
        <begin position="28"/>
        <end position="369"/>
    </location>
</feature>
<evidence type="ECO:0000256" key="2">
    <source>
        <dbReference type="ARBA" id="ARBA00022723"/>
    </source>
</evidence>
<reference evidence="8" key="1">
    <citation type="submission" date="2020-10" db="EMBL/GenBank/DDBJ databases">
        <authorList>
            <person name="Gilroy R."/>
        </authorList>
    </citation>
    <scope>NUCLEOTIDE SEQUENCE</scope>
    <source>
        <strain evidence="8">G3-8215</strain>
    </source>
</reference>
<dbReference type="InterPro" id="IPR024607">
    <property type="entry name" value="Sulfatase_CS"/>
</dbReference>
<dbReference type="CDD" id="cd16143">
    <property type="entry name" value="ARS_like"/>
    <property type="match status" value="1"/>
</dbReference>
<accession>A0A940II88</accession>
<evidence type="ECO:0000256" key="3">
    <source>
        <dbReference type="ARBA" id="ARBA00022801"/>
    </source>
</evidence>
<dbReference type="PROSITE" id="PS00149">
    <property type="entry name" value="SULFATASE_2"/>
    <property type="match status" value="1"/>
</dbReference>
<protein>
    <submittedName>
        <fullName evidence="8">Arylsulfatase</fullName>
    </submittedName>
</protein>
<dbReference type="Gene3D" id="3.30.1120.10">
    <property type="match status" value="1"/>
</dbReference>
<dbReference type="GO" id="GO:0004065">
    <property type="term" value="F:arylsulfatase activity"/>
    <property type="evidence" value="ECO:0007669"/>
    <property type="project" value="TreeGrafter"/>
</dbReference>
<feature type="modified residue" description="3-oxoalanine (Ser)" evidence="5">
    <location>
        <position position="77"/>
    </location>
</feature>
<keyword evidence="3" id="KW-0378">Hydrolase</keyword>
<evidence type="ECO:0000313" key="9">
    <source>
        <dbReference type="Proteomes" id="UP000725002"/>
    </source>
</evidence>
<dbReference type="InterPro" id="IPR017850">
    <property type="entry name" value="Alkaline_phosphatase_core_sf"/>
</dbReference>
<keyword evidence="2" id="KW-0479">Metal-binding</keyword>
<reference evidence="8" key="2">
    <citation type="journal article" date="2021" name="PeerJ">
        <title>Extensive microbial diversity within the chicken gut microbiome revealed by metagenomics and culture.</title>
        <authorList>
            <person name="Gilroy R."/>
            <person name="Ravi A."/>
            <person name="Getino M."/>
            <person name="Pursley I."/>
            <person name="Horton D.L."/>
            <person name="Alikhan N.F."/>
            <person name="Baker D."/>
            <person name="Gharbi K."/>
            <person name="Hall N."/>
            <person name="Watson M."/>
            <person name="Adriaenssens E.M."/>
            <person name="Foster-Nyarko E."/>
            <person name="Jarju S."/>
            <person name="Secka A."/>
            <person name="Antonio M."/>
            <person name="Oren A."/>
            <person name="Chaudhuri R.R."/>
            <person name="La Ragione R."/>
            <person name="Hildebrand F."/>
            <person name="Pallen M.J."/>
        </authorList>
    </citation>
    <scope>NUCLEOTIDE SEQUENCE</scope>
    <source>
        <strain evidence="8">G3-8215</strain>
    </source>
</reference>
<dbReference type="SUPFAM" id="SSF53649">
    <property type="entry name" value="Alkaline phosphatase-like"/>
    <property type="match status" value="1"/>
</dbReference>
<evidence type="ECO:0000256" key="4">
    <source>
        <dbReference type="ARBA" id="ARBA00022837"/>
    </source>
</evidence>
<name>A0A940II88_9BACT</name>
<keyword evidence="6" id="KW-0732">Signal</keyword>
<comment type="caution">
    <text evidence="8">The sequence shown here is derived from an EMBL/GenBank/DDBJ whole genome shotgun (WGS) entry which is preliminary data.</text>
</comment>
<dbReference type="Proteomes" id="UP000725002">
    <property type="component" value="Unassembled WGS sequence"/>
</dbReference>
<evidence type="ECO:0000256" key="6">
    <source>
        <dbReference type="SAM" id="SignalP"/>
    </source>
</evidence>
<evidence type="ECO:0000256" key="5">
    <source>
        <dbReference type="PIRSR" id="PIRSR600917-52"/>
    </source>
</evidence>
<keyword evidence="4" id="KW-0106">Calcium</keyword>
<dbReference type="GO" id="GO:0046872">
    <property type="term" value="F:metal ion binding"/>
    <property type="evidence" value="ECO:0007669"/>
    <property type="project" value="UniProtKB-KW"/>
</dbReference>
<dbReference type="InterPro" id="IPR050738">
    <property type="entry name" value="Sulfatase"/>
</dbReference>
<dbReference type="Gene3D" id="3.40.720.10">
    <property type="entry name" value="Alkaline Phosphatase, subunit A"/>
    <property type="match status" value="1"/>
</dbReference>
<feature type="signal peptide" evidence="6">
    <location>
        <begin position="1"/>
        <end position="21"/>
    </location>
</feature>
<feature type="chain" id="PRO_5037369181" evidence="6">
    <location>
        <begin position="22"/>
        <end position="505"/>
    </location>
</feature>
<dbReference type="PANTHER" id="PTHR42693">
    <property type="entry name" value="ARYLSULFATASE FAMILY MEMBER"/>
    <property type="match status" value="1"/>
</dbReference>
<organism evidence="8 9">
    <name type="scientific">Candidatus Cryptobacteroides avicola</name>
    <dbReference type="NCBI Taxonomy" id="2840757"/>
    <lineage>
        <taxon>Bacteria</taxon>
        <taxon>Pseudomonadati</taxon>
        <taxon>Bacteroidota</taxon>
        <taxon>Bacteroidia</taxon>
        <taxon>Bacteroidales</taxon>
        <taxon>Candidatus Cryptobacteroides</taxon>
    </lineage>
</organism>
<evidence type="ECO:0000259" key="7">
    <source>
        <dbReference type="Pfam" id="PF00884"/>
    </source>
</evidence>
<evidence type="ECO:0000313" key="8">
    <source>
        <dbReference type="EMBL" id="MBO8483505.1"/>
    </source>
</evidence>
<sequence>MNTAYGLTFACLAILPGTALAAQTARKPNVILLLADDLGYGDVSAFNPDSKIHTPNIDRLCRSGIMFTEAHSASAVSTPSRYGILTGRYAFRTKLKQGTLGGYSDPLIAPERRTLGTLFSEYGYSTACIGKWHLGWDWHYTDRKSREVDWTKPVGNGPVTRGFDYFYGISASLDMAPYVYVENDMPTAVPTRTAEEKKGLLLQRKGPQGDDFEHAGCLPNFTERAVSYIKEHTDSPFFLYVPFSAPHTPVLPSEEFMEKSGLNPYGDFVMMLDAMIGRIMDAVDQSGIADNTIIIFASDNGYAPYAGMKDFEKKGHHPSYIYRGTKSDLYDGGHHIPLIVSWNGKRAGTVEDGLTSLTDFYATFCEMLGHDMEADEGEDSFSFWPVIEGTGKSERRYIVHHSNEGRFSIRDNRWKLLFWPGSGGWSYPTDKDLKNMPDAPEFQLYDMKKDYGETHNLYGRGHKKKIEELTEVMRRYITEGRSTPGPAQKNDTGSEWEQIKFIFEK</sequence>
<dbReference type="EMBL" id="JADILV010000036">
    <property type="protein sequence ID" value="MBO8483505.1"/>
    <property type="molecule type" value="Genomic_DNA"/>
</dbReference>
<dbReference type="PROSITE" id="PS00523">
    <property type="entry name" value="SULFATASE_1"/>
    <property type="match status" value="1"/>
</dbReference>
<dbReference type="Pfam" id="PF00884">
    <property type="entry name" value="Sulfatase"/>
    <property type="match status" value="1"/>
</dbReference>